<dbReference type="InterPro" id="IPR011761">
    <property type="entry name" value="ATP-grasp"/>
</dbReference>
<keyword evidence="1" id="KW-0436">Ligase</keyword>
<dbReference type="GO" id="GO:0046872">
    <property type="term" value="F:metal ion binding"/>
    <property type="evidence" value="ECO:0007669"/>
    <property type="project" value="InterPro"/>
</dbReference>
<dbReference type="PANTHER" id="PTHR21621:SF0">
    <property type="entry name" value="BETA-CITRYLGLUTAMATE SYNTHASE B-RELATED"/>
    <property type="match status" value="1"/>
</dbReference>
<dbReference type="Gene3D" id="3.30.470.20">
    <property type="entry name" value="ATP-grasp fold, B domain"/>
    <property type="match status" value="2"/>
</dbReference>
<dbReference type="GO" id="GO:0008716">
    <property type="term" value="F:D-alanine-D-alanine ligase activity"/>
    <property type="evidence" value="ECO:0007669"/>
    <property type="project" value="InterPro"/>
</dbReference>
<evidence type="ECO:0000259" key="4">
    <source>
        <dbReference type="PROSITE" id="PS50975"/>
    </source>
</evidence>
<dbReference type="EMBL" id="PIPX01000001">
    <property type="protein sequence ID" value="RUO56235.1"/>
    <property type="molecule type" value="Genomic_DNA"/>
</dbReference>
<dbReference type="PANTHER" id="PTHR21621">
    <property type="entry name" value="RIBOSOMAL PROTEIN S6 MODIFICATION PROTEIN"/>
    <property type="match status" value="1"/>
</dbReference>
<keyword evidence="3" id="KW-0067">ATP-binding</keyword>
<reference evidence="6" key="1">
    <citation type="journal article" date="2018" name="Front. Microbiol.">
        <title>Genome-Based Analysis Reveals the Taxonomy and Diversity of the Family Idiomarinaceae.</title>
        <authorList>
            <person name="Liu Y."/>
            <person name="Lai Q."/>
            <person name="Shao Z."/>
        </authorList>
    </citation>
    <scope>NUCLEOTIDE SEQUENCE [LARGE SCALE GENOMIC DNA]</scope>
    <source>
        <strain evidence="6">PO-M2</strain>
    </source>
</reference>
<dbReference type="InterPro" id="IPR013651">
    <property type="entry name" value="ATP-grasp_RimK-type"/>
</dbReference>
<evidence type="ECO:0000313" key="5">
    <source>
        <dbReference type="EMBL" id="RUO56235.1"/>
    </source>
</evidence>
<dbReference type="PROSITE" id="PS00866">
    <property type="entry name" value="CPSASE_1"/>
    <property type="match status" value="1"/>
</dbReference>
<evidence type="ECO:0000256" key="1">
    <source>
        <dbReference type="ARBA" id="ARBA00022598"/>
    </source>
</evidence>
<proteinExistence type="predicted"/>
<dbReference type="SUPFAM" id="SSF56059">
    <property type="entry name" value="Glutathione synthetase ATP-binding domain-like"/>
    <property type="match status" value="1"/>
</dbReference>
<dbReference type="InterPro" id="IPR005479">
    <property type="entry name" value="CPAse_ATP-bd"/>
</dbReference>
<name>A0A432Y5G6_9GAMM</name>
<sequence length="603" mass="68074">MDYQLKWFKPGEQRYVKGYLNGRRQPSMLMHLTPSPQLLTFFANETTQAPQLFQQIQQWWQTHLHREFPTTRQVHDWQTLLLLLSDCTEHLLSYLGYRILPHNDHTTLPPQAQLTQAESTVLVSVPHCSPQLVARAWSVVVMVAELHLREKHRQTNDNMPAEDWLMKVLTPLREPMKEGIHENFSSAAYELDIPMYPLHGRLTQFGQGHRSQWLEHSFTEQTSVLPVRAARHKWYANRLLRRAGLPVPPQFAVKDQAEACTVAKRIGYPVVVKPADLDGGVGVAAHLSNEAELIEAYKNAREHSQNIVVEQHVEGRDYRIQVQDNEVVFAVERVPAGVIGDGKHTIEQLTAIENNHERRREGPKKNLATLKLDDEALKLLQAQQMTKTSIPQHGQFVMFRRIANMSAGGRPVPALDHMHEDNKRLAIRATQALRLDVAGVDLIIPDISVSWLESGAAICEVNACPDLGHTAGLLLYRNLLRNRIEGNGRIPVYVVIDQANPDAPSTLLQQTVAKLNQQGLTVGWSDHHGVSVNQETLTRGLQHFATAFNMLNSQQNVAAMVLRLNDPSVLERGLPMDRIDEVLCATEADHATALYELAEQQVI</sequence>
<keyword evidence="6" id="KW-1185">Reference proteome</keyword>
<dbReference type="InterPro" id="IPR011095">
    <property type="entry name" value="Dala_Dala_lig_C"/>
</dbReference>
<dbReference type="GO" id="GO:0005737">
    <property type="term" value="C:cytoplasm"/>
    <property type="evidence" value="ECO:0007669"/>
    <property type="project" value="TreeGrafter"/>
</dbReference>
<dbReference type="OrthoDB" id="9803907at2"/>
<comment type="caution">
    <text evidence="5">The sequence shown here is derived from an EMBL/GenBank/DDBJ whole genome shotgun (WGS) entry which is preliminary data.</text>
</comment>
<dbReference type="Pfam" id="PF07478">
    <property type="entry name" value="Dala_Dala_lig_C"/>
    <property type="match status" value="1"/>
</dbReference>
<dbReference type="PROSITE" id="PS50975">
    <property type="entry name" value="ATP_GRASP"/>
    <property type="match status" value="1"/>
</dbReference>
<dbReference type="RefSeq" id="WP_126771317.1">
    <property type="nucleotide sequence ID" value="NZ_PIPX01000001.1"/>
</dbReference>
<keyword evidence="3" id="KW-0547">Nucleotide-binding</keyword>
<dbReference type="Pfam" id="PF08443">
    <property type="entry name" value="RimK"/>
    <property type="match status" value="1"/>
</dbReference>
<dbReference type="Proteomes" id="UP000287649">
    <property type="component" value="Unassembled WGS sequence"/>
</dbReference>
<protein>
    <submittedName>
        <fullName evidence="5">Cyanophycin synthetase</fullName>
    </submittedName>
</protein>
<accession>A0A432Y5G6</accession>
<evidence type="ECO:0000256" key="3">
    <source>
        <dbReference type="PROSITE-ProRule" id="PRU00409"/>
    </source>
</evidence>
<gene>
    <name evidence="5" type="ORF">CWI70_05650</name>
</gene>
<dbReference type="AlphaFoldDB" id="A0A432Y5G6"/>
<organism evidence="5 6">
    <name type="scientific">Pseudidiomarina homiensis</name>
    <dbReference type="NCBI Taxonomy" id="364198"/>
    <lineage>
        <taxon>Bacteria</taxon>
        <taxon>Pseudomonadati</taxon>
        <taxon>Pseudomonadota</taxon>
        <taxon>Gammaproteobacteria</taxon>
        <taxon>Alteromonadales</taxon>
        <taxon>Idiomarinaceae</taxon>
        <taxon>Pseudidiomarina</taxon>
    </lineage>
</organism>
<evidence type="ECO:0000256" key="2">
    <source>
        <dbReference type="ARBA" id="ARBA00023211"/>
    </source>
</evidence>
<keyword evidence="2" id="KW-0464">Manganese</keyword>
<dbReference type="GO" id="GO:0005524">
    <property type="term" value="F:ATP binding"/>
    <property type="evidence" value="ECO:0007669"/>
    <property type="project" value="UniProtKB-UniRule"/>
</dbReference>
<evidence type="ECO:0000313" key="6">
    <source>
        <dbReference type="Proteomes" id="UP000287649"/>
    </source>
</evidence>
<feature type="domain" description="ATP-grasp" evidence="4">
    <location>
        <begin position="237"/>
        <end position="492"/>
    </location>
</feature>